<evidence type="ECO:0000313" key="2">
    <source>
        <dbReference type="EMBL" id="QHB15632.1"/>
    </source>
</evidence>
<keyword evidence="1" id="KW-0732">Signal</keyword>
<name>A0A7S5HGC3_BEMTA</name>
<sequence>MHKLLALLVLAGVALAHPPSIPRRCSNYNLFPTWDPSILMGREWIVAASTFSGSVFGWQTEYETCDAWFTCGVPHCGSCSFVSFLPSNRWTTGGIDGWILVQSSWNSRFERYDYVESLFSRAYNGVDFPVYRCFSKEPLDRTFFSYREVMDPNFFKYDSYVDDLSYSVGVLSFCPRRNILILIVCNNFQYLNYVDNYPTVIVLSQVARLNADQKAFVLSELQKNNINPYGVILRDNFGCRPRNLFTPSIYL</sequence>
<feature type="chain" id="PRO_5031058239" evidence="1">
    <location>
        <begin position="17"/>
        <end position="251"/>
    </location>
</feature>
<feature type="signal peptide" evidence="1">
    <location>
        <begin position="1"/>
        <end position="16"/>
    </location>
</feature>
<reference evidence="2" key="1">
    <citation type="submission" date="2019-11" db="EMBL/GenBank/DDBJ databases">
        <title>Identification of Saliva Proteins of the Whitefly Bemisia tabaci by Transcriptome and LC-MS/MS Analyses.</title>
        <authorList>
            <person name="Huang H.-J."/>
        </authorList>
    </citation>
    <scope>NUCLEOTIDE SEQUENCE</scope>
</reference>
<organism evidence="2">
    <name type="scientific">Bemisia tabaci</name>
    <name type="common">Sweetpotato whitefly</name>
    <name type="synonym">Aleurodes tabaci</name>
    <dbReference type="NCBI Taxonomy" id="7038"/>
    <lineage>
        <taxon>Eukaryota</taxon>
        <taxon>Metazoa</taxon>
        <taxon>Ecdysozoa</taxon>
        <taxon>Arthropoda</taxon>
        <taxon>Hexapoda</taxon>
        <taxon>Insecta</taxon>
        <taxon>Pterygota</taxon>
        <taxon>Neoptera</taxon>
        <taxon>Paraneoptera</taxon>
        <taxon>Hemiptera</taxon>
        <taxon>Sternorrhyncha</taxon>
        <taxon>Aleyrodoidea</taxon>
        <taxon>Aleyrodidae</taxon>
        <taxon>Aleyrodinae</taxon>
        <taxon>Bemisia</taxon>
    </lineage>
</organism>
<dbReference type="EMBL" id="MN738095">
    <property type="protein sequence ID" value="QHB15632.1"/>
    <property type="molecule type" value="mRNA"/>
</dbReference>
<proteinExistence type="evidence at transcript level"/>
<dbReference type="AlphaFoldDB" id="A0A7S5HGC3"/>
<accession>A0A7S5HGC3</accession>
<protein>
    <submittedName>
        <fullName evidence="2">SP30.3</fullName>
    </submittedName>
</protein>
<evidence type="ECO:0000256" key="1">
    <source>
        <dbReference type="SAM" id="SignalP"/>
    </source>
</evidence>